<evidence type="ECO:0000313" key="5">
    <source>
        <dbReference type="EMBL" id="MFC3153116.1"/>
    </source>
</evidence>
<dbReference type="Proteomes" id="UP001595476">
    <property type="component" value="Unassembled WGS sequence"/>
</dbReference>
<feature type="chain" id="PRO_5046634087" evidence="3">
    <location>
        <begin position="18"/>
        <end position="645"/>
    </location>
</feature>
<comment type="caution">
    <text evidence="5">The sequence shown here is derived from an EMBL/GenBank/DDBJ whole genome shotgun (WGS) entry which is preliminary data.</text>
</comment>
<dbReference type="RefSeq" id="WP_386723031.1">
    <property type="nucleotide sequence ID" value="NZ_JBHRSZ010000007.1"/>
</dbReference>
<dbReference type="InterPro" id="IPR050490">
    <property type="entry name" value="Bact_solute-bd_prot1"/>
</dbReference>
<dbReference type="SMART" id="SM00062">
    <property type="entry name" value="PBPb"/>
    <property type="match status" value="1"/>
</dbReference>
<dbReference type="SUPFAM" id="SSF53850">
    <property type="entry name" value="Periplasmic binding protein-like II"/>
    <property type="match status" value="2"/>
</dbReference>
<accession>A0ABV7HNQ2</accession>
<evidence type="ECO:0000313" key="6">
    <source>
        <dbReference type="Proteomes" id="UP001595476"/>
    </source>
</evidence>
<feature type="signal peptide" evidence="3">
    <location>
        <begin position="1"/>
        <end position="17"/>
    </location>
</feature>
<evidence type="ECO:0000259" key="4">
    <source>
        <dbReference type="SMART" id="SM00062"/>
    </source>
</evidence>
<feature type="domain" description="Solute-binding protein family 3/N-terminal" evidence="4">
    <location>
        <begin position="23"/>
        <end position="247"/>
    </location>
</feature>
<dbReference type="Gene3D" id="3.40.190.10">
    <property type="entry name" value="Periplasmic binding protein-like II"/>
    <property type="match status" value="4"/>
</dbReference>
<name>A0ABV7HNQ2_9GAMM</name>
<keyword evidence="3" id="KW-0732">Signal</keyword>
<reference evidence="6" key="1">
    <citation type="journal article" date="2019" name="Int. J. Syst. Evol. Microbiol.">
        <title>The Global Catalogue of Microorganisms (GCM) 10K type strain sequencing project: providing services to taxonomists for standard genome sequencing and annotation.</title>
        <authorList>
            <consortium name="The Broad Institute Genomics Platform"/>
            <consortium name="The Broad Institute Genome Sequencing Center for Infectious Disease"/>
            <person name="Wu L."/>
            <person name="Ma J."/>
        </authorList>
    </citation>
    <scope>NUCLEOTIDE SEQUENCE [LARGE SCALE GENOMIC DNA]</scope>
    <source>
        <strain evidence="6">KCTC 52438</strain>
    </source>
</reference>
<evidence type="ECO:0000256" key="1">
    <source>
        <dbReference type="ARBA" id="ARBA00004418"/>
    </source>
</evidence>
<dbReference type="Pfam" id="PF01547">
    <property type="entry name" value="SBP_bac_1"/>
    <property type="match status" value="1"/>
</dbReference>
<gene>
    <name evidence="5" type="ORF">ACFOEK_18900</name>
</gene>
<dbReference type="Pfam" id="PF00497">
    <property type="entry name" value="SBP_bac_3"/>
    <property type="match status" value="1"/>
</dbReference>
<dbReference type="PANTHER" id="PTHR43649">
    <property type="entry name" value="ARABINOSE-BINDING PROTEIN-RELATED"/>
    <property type="match status" value="1"/>
</dbReference>
<organism evidence="5 6">
    <name type="scientific">Litoribrevibacter euphylliae</name>
    <dbReference type="NCBI Taxonomy" id="1834034"/>
    <lineage>
        <taxon>Bacteria</taxon>
        <taxon>Pseudomonadati</taxon>
        <taxon>Pseudomonadota</taxon>
        <taxon>Gammaproteobacteria</taxon>
        <taxon>Oceanospirillales</taxon>
        <taxon>Oceanospirillaceae</taxon>
        <taxon>Litoribrevibacter</taxon>
    </lineage>
</organism>
<evidence type="ECO:0000256" key="2">
    <source>
        <dbReference type="ARBA" id="ARBA00008520"/>
    </source>
</evidence>
<proteinExistence type="inferred from homology"/>
<dbReference type="EMBL" id="JBHRSZ010000007">
    <property type="protein sequence ID" value="MFC3153116.1"/>
    <property type="molecule type" value="Genomic_DNA"/>
</dbReference>
<sequence>MKLLGMLMMCFCVIVYAEPCQKVVYSGHSNYPPFQWQQDGKIVGAAADVTELILNELKILFESRAVGPWNRVLMSAKQGSIDLVLGLKQVPERKTYLSFIEAPFYQNPVSVFVVKDRAFTFESWEDLIGRKGTLNLGDRHGAAFDAFVNAKLDTERVNGLRANFNLLVSGRTDYFITGLYTGRSFLEKFPDSDKVTFLPQPVLHGVIHHGFSKASDCLELQAYFNQRLQELNDQGVISALVEDNLKKWHAYTPTEYQNTRLKVGLLLANFTQGKSYRALFDQFEETYPNIQIELQAYEDEEYKKRLQQWVREKQGPDVFYWQGGERLFELVRQGVIRDVDTLWNSLEWNRKFSPRIKKLLSYQQRAYALPFAYYQWGFYYKKSLFKRLNLQPPRSWAEFLSVAEALASQELDVFAIGTKHQWPAAGWFDFFNLRLNGLRFYQSLLAGKTSYYHPKVRQVFEHWKRLIDLGYFNADHDELTWSQAMALLYREQAGLTLIGNFAERKFPAKLEGDIGFFPFPMIDPQMNRFELMPVEVFVLSSWSKKPSETRALLKFLSEPLSQLSLSDDLGYIPATNEARDHVTALSLEGAKLLDDSRGIMQYFDRDTDQAFATAAVAVLADFLNKPDIEATTQSLEALRLALKND</sequence>
<comment type="subcellular location">
    <subcellularLocation>
        <location evidence="1">Periplasm</location>
    </subcellularLocation>
</comment>
<evidence type="ECO:0000256" key="3">
    <source>
        <dbReference type="SAM" id="SignalP"/>
    </source>
</evidence>
<keyword evidence="6" id="KW-1185">Reference proteome</keyword>
<comment type="similarity">
    <text evidence="2">Belongs to the bacterial solute-binding protein 1 family.</text>
</comment>
<protein>
    <submittedName>
        <fullName evidence="5">Extracellular solute-binding protein</fullName>
    </submittedName>
</protein>
<dbReference type="InterPro" id="IPR006059">
    <property type="entry name" value="SBP"/>
</dbReference>
<dbReference type="InterPro" id="IPR001638">
    <property type="entry name" value="Solute-binding_3/MltF_N"/>
</dbReference>
<dbReference type="PANTHER" id="PTHR43649:SF14">
    <property type="entry name" value="BLR3389 PROTEIN"/>
    <property type="match status" value="1"/>
</dbReference>